<keyword evidence="1" id="KW-1185">Reference proteome</keyword>
<reference evidence="2" key="1">
    <citation type="submission" date="2022-11" db="UniProtKB">
        <authorList>
            <consortium name="WormBaseParasite"/>
        </authorList>
    </citation>
    <scope>IDENTIFICATION</scope>
</reference>
<accession>A0A914WRH9</accession>
<organism evidence="1 2">
    <name type="scientific">Plectus sambesii</name>
    <dbReference type="NCBI Taxonomy" id="2011161"/>
    <lineage>
        <taxon>Eukaryota</taxon>
        <taxon>Metazoa</taxon>
        <taxon>Ecdysozoa</taxon>
        <taxon>Nematoda</taxon>
        <taxon>Chromadorea</taxon>
        <taxon>Plectida</taxon>
        <taxon>Plectina</taxon>
        <taxon>Plectoidea</taxon>
        <taxon>Plectidae</taxon>
        <taxon>Plectus</taxon>
    </lineage>
</organism>
<dbReference type="WBParaSite" id="PSAMB.scaffold4984size12973.g25670.t1">
    <property type="protein sequence ID" value="PSAMB.scaffold4984size12973.g25670.t1"/>
    <property type="gene ID" value="PSAMB.scaffold4984size12973.g25670"/>
</dbReference>
<name>A0A914WRH9_9BILA</name>
<dbReference type="AlphaFoldDB" id="A0A914WRH9"/>
<dbReference type="Proteomes" id="UP000887566">
    <property type="component" value="Unplaced"/>
</dbReference>
<sequence>MIRDVDHDEGVDVGSRVEVKDDEMMLMNKLAVANMEMKVEREEMMGAVQRVGAETDPKFLSYLQIWLVLAFNYVYQYLKRLSDSVQLQAELNKTKAKQVCRSMDLLETSDHDCSFSSGRESGYYSVQQQSPCKEYASSECPSLSPLLSDDIKVYNDHSLPMFKLPLAKRLGPAGSAKNAQIDVLIPDFESTAKFLIKSVNETKYVTAIFEATDGGIDVLIQDVLSEFQLWFEENGLLGIACEVHWSVPEKRRNRLVETRMKEGIHQALRKNNRKVMDLKNDKSRNLPLMLAESSTQENTFRQTTLNCFQGKSIYFLRKFI</sequence>
<proteinExistence type="predicted"/>
<protein>
    <submittedName>
        <fullName evidence="2">Uncharacterized protein</fullName>
    </submittedName>
</protein>
<evidence type="ECO:0000313" key="2">
    <source>
        <dbReference type="WBParaSite" id="PSAMB.scaffold4984size12973.g25670.t1"/>
    </source>
</evidence>
<evidence type="ECO:0000313" key="1">
    <source>
        <dbReference type="Proteomes" id="UP000887566"/>
    </source>
</evidence>